<feature type="compositionally biased region" description="Low complexity" evidence="1">
    <location>
        <begin position="880"/>
        <end position="899"/>
    </location>
</feature>
<evidence type="ECO:0000313" key="3">
    <source>
        <dbReference type="Proteomes" id="UP000225706"/>
    </source>
</evidence>
<dbReference type="GO" id="GO:0043130">
    <property type="term" value="F:ubiquitin binding"/>
    <property type="evidence" value="ECO:0007669"/>
    <property type="project" value="TreeGrafter"/>
</dbReference>
<dbReference type="Proteomes" id="UP000225706">
    <property type="component" value="Unassembled WGS sequence"/>
</dbReference>
<dbReference type="PANTHER" id="PTHR23322">
    <property type="entry name" value="FAS-ASSOCIATED PROTEIN"/>
    <property type="match status" value="1"/>
</dbReference>
<feature type="compositionally biased region" description="Polar residues" evidence="1">
    <location>
        <begin position="900"/>
        <end position="950"/>
    </location>
</feature>
<dbReference type="EMBL" id="LSMT01000167">
    <property type="protein sequence ID" value="PFX24784.1"/>
    <property type="molecule type" value="Genomic_DNA"/>
</dbReference>
<protein>
    <submittedName>
        <fullName evidence="2">Uncharacterized protein</fullName>
    </submittedName>
</protein>
<feature type="region of interest" description="Disordered" evidence="1">
    <location>
        <begin position="559"/>
        <end position="579"/>
    </location>
</feature>
<feature type="region of interest" description="Disordered" evidence="1">
    <location>
        <begin position="98"/>
        <end position="118"/>
    </location>
</feature>
<name>A0A2B4S261_STYPI</name>
<dbReference type="AlphaFoldDB" id="A0A2B4S261"/>
<feature type="region of interest" description="Disordered" evidence="1">
    <location>
        <begin position="880"/>
        <end position="950"/>
    </location>
</feature>
<gene>
    <name evidence="2" type="ORF">AWC38_SpisGene10629</name>
</gene>
<organism evidence="2 3">
    <name type="scientific">Stylophora pistillata</name>
    <name type="common">Smooth cauliflower coral</name>
    <dbReference type="NCBI Taxonomy" id="50429"/>
    <lineage>
        <taxon>Eukaryota</taxon>
        <taxon>Metazoa</taxon>
        <taxon>Cnidaria</taxon>
        <taxon>Anthozoa</taxon>
        <taxon>Hexacorallia</taxon>
        <taxon>Scleractinia</taxon>
        <taxon>Astrocoeniina</taxon>
        <taxon>Pocilloporidae</taxon>
        <taxon>Stylophora</taxon>
    </lineage>
</organism>
<comment type="caution">
    <text evidence="2">The sequence shown here is derived from an EMBL/GenBank/DDBJ whole genome shotgun (WGS) entry which is preliminary data.</text>
</comment>
<keyword evidence="3" id="KW-1185">Reference proteome</keyword>
<dbReference type="InterPro" id="IPR050730">
    <property type="entry name" value="UBX_domain-protein"/>
</dbReference>
<proteinExistence type="predicted"/>
<accession>A0A2B4S261</accession>
<evidence type="ECO:0000256" key="1">
    <source>
        <dbReference type="SAM" id="MobiDB-lite"/>
    </source>
</evidence>
<dbReference type="OrthoDB" id="5984642at2759"/>
<dbReference type="STRING" id="50429.A0A2B4S261"/>
<reference evidence="3" key="1">
    <citation type="journal article" date="2017" name="bioRxiv">
        <title>Comparative analysis of the genomes of Stylophora pistillata and Acropora digitifera provides evidence for extensive differences between species of corals.</title>
        <authorList>
            <person name="Voolstra C.R."/>
            <person name="Li Y."/>
            <person name="Liew Y.J."/>
            <person name="Baumgarten S."/>
            <person name="Zoccola D."/>
            <person name="Flot J.-F."/>
            <person name="Tambutte S."/>
            <person name="Allemand D."/>
            <person name="Aranda M."/>
        </authorList>
    </citation>
    <scope>NUCLEOTIDE SEQUENCE [LARGE SCALE GENOMIC DNA]</scope>
</reference>
<evidence type="ECO:0000313" key="2">
    <source>
        <dbReference type="EMBL" id="PFX24784.1"/>
    </source>
</evidence>
<sequence length="1007" mass="112894">MRAQVASQEKMAELETEINEICEFLAKREIRDEVIARFRNEKMDYSAVNTASDEQLQELGPLRRGDLLSLRSFVNEKLRGESRDEKKRKLLDLLKKRVKPKKKRAEEKASTEPGPSNQIINGYRKVQFGWLHYDPQQNRYVGVRLAKGGGTRTVRAERSSDVRDLIALGKSIFFPGGMSFYGRFEDMTSTLGNFKGDQISFANFTLARYITNHALTTVRLYLMTRSVEKESQGCDAELPEVFEVDRKPTKVHAKKECNDDANHGGLMGTCAERETIKAQQDREYEESLAADRAKEKQKLEIEEATKRQMELQAARKRRLPPEPVVNEARAVVSVRHVTLGIQRRAFRASDEMGAVYDWIGSLSTKPESFALSGCGLPELMPSLSVMVADKSILNMQETQGMPSYPEDGLNFLGFGNLEDLSNLDVTVPDLWCTMDDFNFNATLPTAFMERDFATDFLATEVMRAQVASQEKMAELETEINEICEFLAKREIGDEVIARFRNEKMDYSAVNTASDEQLQELGPLRRGDLLSLRSFVNEKLRGESRDEKKRKLLDLLKKRVKPKKKRAEEKASTEPGPSNQIINGYRKVQFGWLHYDPQQNRYITNHALTTVRLYLMTRSVEKESQGCDAELPEVFEVDRKPTKVHAKKECNDDANHGGLMGTCAERETIKAQQDREYEESLAADRAKEKQKLEIEEATKRQMELQAARKRRLPPEPVVNEARAVVSVRHVTLGIQRRAFRASDEMGAVYDWIGSLSTKPESFALSGCGLPELMPSLSVMVADKSILNMQETQGMPSYPEDGLNFLGFGNLEDLSNLDVTVPDLWCTMDDFNFNATLPTAFMERDFATQNNPEVTHVTEDRIPSVVNSGGTKDSSLILANSNATDDSSASQANNSATQDSSPSVANNNATQDSSPSVANNNATQDSSPRVANNKATQDSSPSPANNNATEDSNLTVANNDATQDSNLSVANNSATQVSNPSRYVLELTLTQKRHEHIMKSSVSMHYHLG</sequence>